<proteinExistence type="inferred from homology"/>
<evidence type="ECO:0000256" key="3">
    <source>
        <dbReference type="ARBA" id="ARBA00030757"/>
    </source>
</evidence>
<dbReference type="EMBL" id="CP022278">
    <property type="protein sequence ID" value="ASK28431.1"/>
    <property type="molecule type" value="Genomic_DNA"/>
</dbReference>
<dbReference type="SUPFAM" id="SSF53335">
    <property type="entry name" value="S-adenosyl-L-methionine-dependent methyltransferases"/>
    <property type="match status" value="1"/>
</dbReference>
<evidence type="ECO:0000313" key="4">
    <source>
        <dbReference type="EMBL" id="ASK28431.1"/>
    </source>
</evidence>
<dbReference type="Proteomes" id="UP000198238">
    <property type="component" value="Chromosome"/>
</dbReference>
<evidence type="ECO:0000256" key="2">
    <source>
        <dbReference type="ARBA" id="ARBA00013346"/>
    </source>
</evidence>
<dbReference type="RefSeq" id="WP_089037118.1">
    <property type="nucleotide sequence ID" value="NZ_CP022278.1"/>
</dbReference>
<dbReference type="PANTHER" id="PTHR11579:SF18">
    <property type="entry name" value="PROTEIN-L-ISOASPARTATE O-METHYLTRANSFERASE"/>
    <property type="match status" value="1"/>
</dbReference>
<sequence length="218" mass="23712">MNFEKARFNMVEQQIRPWDVLDFDLLDAIEEIPRERFVDADLQGVAYSDTELPLPNGAKMLEPKIVARLIQGLKLTREDKVLEIGTGSGYATAVLAKLAGEVVSDDIDDAQQNRAKAVLAALNLTNIRFVQNDGLTETAEGAPFDAIYVGGAVGEVPEVLKNQLKDGGRMVVAVGGSPVQRALLITRKGSEFTETVLFDTQIALLDGESEKPFGGFDF</sequence>
<keyword evidence="4" id="KW-0808">Transferase</keyword>
<comment type="similarity">
    <text evidence="1">Belongs to the methyltransferase superfamily. L-isoaspartyl/D-aspartyl protein methyltransferase family.</text>
</comment>
<evidence type="ECO:0000313" key="5">
    <source>
        <dbReference type="Proteomes" id="UP000198238"/>
    </source>
</evidence>
<dbReference type="CDD" id="cd02440">
    <property type="entry name" value="AdoMet_MTases"/>
    <property type="match status" value="1"/>
</dbReference>
<keyword evidence="4" id="KW-0489">Methyltransferase</keyword>
<gene>
    <name evidence="4" type="ORF">BG910_03365</name>
</gene>
<dbReference type="KEGG" id="nei:BG910_03365"/>
<dbReference type="Pfam" id="PF01135">
    <property type="entry name" value="PCMT"/>
    <property type="match status" value="1"/>
</dbReference>
<name>A0A220S4J0_9NEIS</name>
<dbReference type="InterPro" id="IPR000682">
    <property type="entry name" value="PCMT"/>
</dbReference>
<dbReference type="GO" id="GO:0004719">
    <property type="term" value="F:protein-L-isoaspartate (D-aspartate) O-methyltransferase activity"/>
    <property type="evidence" value="ECO:0007669"/>
    <property type="project" value="InterPro"/>
</dbReference>
<dbReference type="AlphaFoldDB" id="A0A220S4J0"/>
<evidence type="ECO:0000256" key="1">
    <source>
        <dbReference type="ARBA" id="ARBA00005369"/>
    </source>
</evidence>
<dbReference type="Gene3D" id="3.40.50.150">
    <property type="entry name" value="Vaccinia Virus protein VP39"/>
    <property type="match status" value="1"/>
</dbReference>
<protein>
    <recommendedName>
        <fullName evidence="2">Protein-L-isoaspartate O-methyltransferase</fullName>
    </recommendedName>
    <alternativeName>
        <fullName evidence="3">Protein L-isoaspartyl methyltransferase</fullName>
    </alternativeName>
</protein>
<organism evidence="4 5">
    <name type="scientific">Neisseria chenwenguii</name>
    <dbReference type="NCBI Taxonomy" id="1853278"/>
    <lineage>
        <taxon>Bacteria</taxon>
        <taxon>Pseudomonadati</taxon>
        <taxon>Pseudomonadota</taxon>
        <taxon>Betaproteobacteria</taxon>
        <taxon>Neisseriales</taxon>
        <taxon>Neisseriaceae</taxon>
        <taxon>Neisseria</taxon>
    </lineage>
</organism>
<reference evidence="4 5" key="1">
    <citation type="submission" date="2017-06" db="EMBL/GenBank/DDBJ databases">
        <title>Neisseria chenwenguii sp. nov., isolated from the intestinal contents of Tibetan Plateau Pika in Yushu, Qinghai Province, China.</title>
        <authorList>
            <person name="Zhang G."/>
        </authorList>
    </citation>
    <scope>NUCLEOTIDE SEQUENCE [LARGE SCALE GENOMIC DNA]</scope>
    <source>
        <strain evidence="4 5">10023</strain>
    </source>
</reference>
<dbReference type="GO" id="GO:0032259">
    <property type="term" value="P:methylation"/>
    <property type="evidence" value="ECO:0007669"/>
    <property type="project" value="UniProtKB-KW"/>
</dbReference>
<accession>A0A220S4J0</accession>
<keyword evidence="5" id="KW-1185">Reference proteome</keyword>
<dbReference type="GO" id="GO:0005737">
    <property type="term" value="C:cytoplasm"/>
    <property type="evidence" value="ECO:0007669"/>
    <property type="project" value="TreeGrafter"/>
</dbReference>
<dbReference type="PANTHER" id="PTHR11579">
    <property type="entry name" value="PROTEIN-L-ISOASPARTATE O-METHYLTRANSFERASE"/>
    <property type="match status" value="1"/>
</dbReference>
<dbReference type="InterPro" id="IPR029063">
    <property type="entry name" value="SAM-dependent_MTases_sf"/>
</dbReference>